<keyword evidence="1" id="KW-1133">Transmembrane helix</keyword>
<sequence>MVMAAAGEHRCTSGGIWMPRLLAGAVLVTAVIASRTMDPDELFSSSQVYRGLVMVLGGIIALWVLKDGGIVRWSVQAGDQGLIFRSGRKENVLEYRDIVHIDYHLPFSAGRHWLPALVLQDRLGTSWRIPSFITNGSGLVAELLERADRSELDAWADARRVSQRMGKSAGSLHFWYGVAAVVLVFGLIFPWL</sequence>
<name>A0A8J7CBT0_9BACT</name>
<gene>
    <name evidence="2" type="ORF">IFK94_00815</name>
</gene>
<feature type="transmembrane region" description="Helical" evidence="1">
    <location>
        <begin position="49"/>
        <end position="65"/>
    </location>
</feature>
<accession>A0A8J7CBT0</accession>
<comment type="caution">
    <text evidence="2">The sequence shown here is derived from an EMBL/GenBank/DDBJ whole genome shotgun (WGS) entry which is preliminary data.</text>
</comment>
<protein>
    <recommendedName>
        <fullName evidence="4">PH domain-containing protein</fullName>
    </recommendedName>
</protein>
<feature type="transmembrane region" description="Helical" evidence="1">
    <location>
        <begin position="172"/>
        <end position="191"/>
    </location>
</feature>
<reference evidence="2 3" key="1">
    <citation type="submission" date="2020-08" db="EMBL/GenBank/DDBJ databases">
        <title>Acidobacteriota in marine sediments use diverse sulfur dissimilation pathways.</title>
        <authorList>
            <person name="Wasmund K."/>
        </authorList>
    </citation>
    <scope>NUCLEOTIDE SEQUENCE [LARGE SCALE GENOMIC DNA]</scope>
    <source>
        <strain evidence="2">MAG AM4</strain>
    </source>
</reference>
<evidence type="ECO:0000313" key="2">
    <source>
        <dbReference type="EMBL" id="MBD3866642.1"/>
    </source>
</evidence>
<keyword evidence="1" id="KW-0472">Membrane</keyword>
<dbReference type="EMBL" id="JACXWD010000001">
    <property type="protein sequence ID" value="MBD3866642.1"/>
    <property type="molecule type" value="Genomic_DNA"/>
</dbReference>
<proteinExistence type="predicted"/>
<keyword evidence="1" id="KW-0812">Transmembrane</keyword>
<dbReference type="AlphaFoldDB" id="A0A8J7CBT0"/>
<evidence type="ECO:0008006" key="4">
    <source>
        <dbReference type="Google" id="ProtNLM"/>
    </source>
</evidence>
<dbReference type="Proteomes" id="UP000648239">
    <property type="component" value="Unassembled WGS sequence"/>
</dbReference>
<organism evidence="2 3">
    <name type="scientific">Candidatus Polarisedimenticola svalbardensis</name>
    <dbReference type="NCBI Taxonomy" id="2886004"/>
    <lineage>
        <taxon>Bacteria</taxon>
        <taxon>Pseudomonadati</taxon>
        <taxon>Acidobacteriota</taxon>
        <taxon>Candidatus Polarisedimenticolia</taxon>
        <taxon>Candidatus Polarisedimenticolales</taxon>
        <taxon>Candidatus Polarisedimenticolaceae</taxon>
        <taxon>Candidatus Polarisedimenticola</taxon>
    </lineage>
</organism>
<evidence type="ECO:0000256" key="1">
    <source>
        <dbReference type="SAM" id="Phobius"/>
    </source>
</evidence>
<evidence type="ECO:0000313" key="3">
    <source>
        <dbReference type="Proteomes" id="UP000648239"/>
    </source>
</evidence>